<name>A0ACC0MWK4_RHOML</name>
<comment type="caution">
    <text evidence="1">The sequence shown here is derived from an EMBL/GenBank/DDBJ whole genome shotgun (WGS) entry which is preliminary data.</text>
</comment>
<sequence length="205" mass="23052">MENQQSENSTREVEDDDVEKDKDHIEEEADTHVENSVDDNHIEEVAETARTNINDKDTHVNNSWMRGCNFKIGLSQVQLAIPRDVAPVNSLESISPITRAVELVEDQQLALLDEPETQAIEEKRAKKHKTAVELLGIPKTKNSKKGGRRNKQKCVVFRAATTAAAFSVSSDDIRNNNRIIRLDAAQAVWTVTKIIGVDYMGMMKR</sequence>
<reference evidence="1" key="1">
    <citation type="submission" date="2022-02" db="EMBL/GenBank/DDBJ databases">
        <title>Plant Genome Project.</title>
        <authorList>
            <person name="Zhang R.-G."/>
        </authorList>
    </citation>
    <scope>NUCLEOTIDE SEQUENCE</scope>
    <source>
        <strain evidence="1">AT1</strain>
    </source>
</reference>
<protein>
    <submittedName>
        <fullName evidence="1">Uncharacterized protein</fullName>
    </submittedName>
</protein>
<evidence type="ECO:0000313" key="2">
    <source>
        <dbReference type="Proteomes" id="UP001062846"/>
    </source>
</evidence>
<evidence type="ECO:0000313" key="1">
    <source>
        <dbReference type="EMBL" id="KAI8544678.1"/>
    </source>
</evidence>
<gene>
    <name evidence="1" type="ORF">RHMOL_Rhmol08G0314200</name>
</gene>
<accession>A0ACC0MWK4</accession>
<organism evidence="1 2">
    <name type="scientific">Rhododendron molle</name>
    <name type="common">Chinese azalea</name>
    <name type="synonym">Azalea mollis</name>
    <dbReference type="NCBI Taxonomy" id="49168"/>
    <lineage>
        <taxon>Eukaryota</taxon>
        <taxon>Viridiplantae</taxon>
        <taxon>Streptophyta</taxon>
        <taxon>Embryophyta</taxon>
        <taxon>Tracheophyta</taxon>
        <taxon>Spermatophyta</taxon>
        <taxon>Magnoliopsida</taxon>
        <taxon>eudicotyledons</taxon>
        <taxon>Gunneridae</taxon>
        <taxon>Pentapetalae</taxon>
        <taxon>asterids</taxon>
        <taxon>Ericales</taxon>
        <taxon>Ericaceae</taxon>
        <taxon>Ericoideae</taxon>
        <taxon>Rhodoreae</taxon>
        <taxon>Rhododendron</taxon>
    </lineage>
</organism>
<keyword evidence="2" id="KW-1185">Reference proteome</keyword>
<proteinExistence type="predicted"/>
<dbReference type="Proteomes" id="UP001062846">
    <property type="component" value="Chromosome 8"/>
</dbReference>
<dbReference type="EMBL" id="CM046395">
    <property type="protein sequence ID" value="KAI8544678.1"/>
    <property type="molecule type" value="Genomic_DNA"/>
</dbReference>